<protein>
    <recommendedName>
        <fullName evidence="5">phosphoethanolamine N-methyltransferase</fullName>
        <ecNumber evidence="5">2.1.1.103</ecNumber>
    </recommendedName>
</protein>
<dbReference type="SUPFAM" id="SSF53335">
    <property type="entry name" value="S-adenosyl-L-methionine-dependent methyltransferases"/>
    <property type="match status" value="1"/>
</dbReference>
<dbReference type="EMBL" id="MCFE01000001">
    <property type="protein sequence ID" value="ORY08419.1"/>
    <property type="molecule type" value="Genomic_DNA"/>
</dbReference>
<evidence type="ECO:0000256" key="2">
    <source>
        <dbReference type="ARBA" id="ARBA00005189"/>
    </source>
</evidence>
<evidence type="ECO:0000256" key="6">
    <source>
        <dbReference type="ARBA" id="ARBA00047619"/>
    </source>
</evidence>
<dbReference type="CDD" id="cd02440">
    <property type="entry name" value="AdoMet_MTases"/>
    <property type="match status" value="1"/>
</dbReference>
<evidence type="ECO:0000256" key="7">
    <source>
        <dbReference type="ARBA" id="ARBA00047841"/>
    </source>
</evidence>
<keyword evidence="4 8" id="KW-0808">Transferase</keyword>
<evidence type="ECO:0000256" key="4">
    <source>
        <dbReference type="ARBA" id="ARBA00022679"/>
    </source>
</evidence>
<proteinExistence type="predicted"/>
<dbReference type="GO" id="GO:0000234">
    <property type="term" value="F:phosphoethanolamine N-methyltransferase activity"/>
    <property type="evidence" value="ECO:0007669"/>
    <property type="project" value="UniProtKB-EC"/>
</dbReference>
<feature type="non-terminal residue" evidence="8">
    <location>
        <position position="251"/>
    </location>
</feature>
<evidence type="ECO:0000256" key="3">
    <source>
        <dbReference type="ARBA" id="ARBA00022603"/>
    </source>
</evidence>
<dbReference type="EC" id="2.1.1.103" evidence="5"/>
<comment type="pathway">
    <text evidence="2">Lipid metabolism.</text>
</comment>
<accession>A0A1Y1ZDX6</accession>
<dbReference type="AlphaFoldDB" id="A0A1Y1ZDX6"/>
<comment type="catalytic activity">
    <reaction evidence="7">
        <text>N-methylethanolamine phosphate + S-adenosyl-L-methionine = N,N-dimethylethanolamine phosphate + S-adenosyl-L-homocysteine + H(+)</text>
        <dbReference type="Rhea" id="RHEA:25321"/>
        <dbReference type="ChEBI" id="CHEBI:15378"/>
        <dbReference type="ChEBI" id="CHEBI:57781"/>
        <dbReference type="ChEBI" id="CHEBI:57856"/>
        <dbReference type="ChEBI" id="CHEBI:58641"/>
        <dbReference type="ChEBI" id="CHEBI:59789"/>
        <dbReference type="EC" id="2.1.1.103"/>
    </reaction>
    <physiologicalReaction direction="left-to-right" evidence="7">
        <dbReference type="Rhea" id="RHEA:25322"/>
    </physiologicalReaction>
</comment>
<evidence type="ECO:0000313" key="9">
    <source>
        <dbReference type="Proteomes" id="UP000193498"/>
    </source>
</evidence>
<name>A0A1Y1ZDX6_9FUNG</name>
<dbReference type="PANTHER" id="PTHR44307">
    <property type="entry name" value="PHOSPHOETHANOLAMINE METHYLTRANSFERASE"/>
    <property type="match status" value="1"/>
</dbReference>
<organism evidence="8 9">
    <name type="scientific">Basidiobolus meristosporus CBS 931.73</name>
    <dbReference type="NCBI Taxonomy" id="1314790"/>
    <lineage>
        <taxon>Eukaryota</taxon>
        <taxon>Fungi</taxon>
        <taxon>Fungi incertae sedis</taxon>
        <taxon>Zoopagomycota</taxon>
        <taxon>Entomophthoromycotina</taxon>
        <taxon>Basidiobolomycetes</taxon>
        <taxon>Basidiobolales</taxon>
        <taxon>Basidiobolaceae</taxon>
        <taxon>Basidiobolus</taxon>
    </lineage>
</organism>
<dbReference type="InParanoid" id="A0A1Y1ZDX6"/>
<keyword evidence="9" id="KW-1185">Reference proteome</keyword>
<dbReference type="PANTHER" id="PTHR44307:SF2">
    <property type="entry name" value="PHOSPHOETHANOLAMINE METHYLTRANSFERASE ISOFORM X1"/>
    <property type="match status" value="1"/>
</dbReference>
<dbReference type="Proteomes" id="UP000193498">
    <property type="component" value="Unassembled WGS sequence"/>
</dbReference>
<comment type="caution">
    <text evidence="8">The sequence shown here is derived from an EMBL/GenBank/DDBJ whole genome shotgun (WGS) entry which is preliminary data.</text>
</comment>
<dbReference type="STRING" id="1314790.A0A1Y1ZDX6"/>
<dbReference type="OrthoDB" id="61390at2759"/>
<keyword evidence="3 8" id="KW-0489">Methyltransferase</keyword>
<sequence length="251" mass="28377">MGYWENTMDFQQACKALVSRVAKAADLGVGERILDVGYGCGDQDIYLQEEFNLSRIVGFTLEPVQQIVAKQRVAESCLQETIQLELGDAARISHLLASKRLPTTYDRVISIDSAYHYRTRAAFLGQAFEHLRSGGSIGLADIILARKPQSWWGQTILKLVCTASEIPLENMVNEAEYRSVLESIGYTQISLVPIEDQVFPGLAGFIERQEKIFDGLVVPTLWMKLSVMKWLLRYVHRNQWLHFVVVSAKKP</sequence>
<gene>
    <name evidence="8" type="ORF">K493DRAFT_309836</name>
</gene>
<evidence type="ECO:0000256" key="5">
    <source>
        <dbReference type="ARBA" id="ARBA00035674"/>
    </source>
</evidence>
<dbReference type="Pfam" id="PF02353">
    <property type="entry name" value="CMAS"/>
    <property type="match status" value="1"/>
</dbReference>
<dbReference type="GO" id="GO:0032259">
    <property type="term" value="P:methylation"/>
    <property type="evidence" value="ECO:0007669"/>
    <property type="project" value="UniProtKB-KW"/>
</dbReference>
<comment type="pathway">
    <text evidence="1">Phospholipid metabolism; phosphatidylcholine biosynthesis.</text>
</comment>
<comment type="catalytic activity">
    <reaction evidence="6">
        <text>N,N-dimethylethanolamine phosphate + S-adenosyl-L-methionine = phosphocholine + S-adenosyl-L-homocysteine + H(+)</text>
        <dbReference type="Rhea" id="RHEA:25325"/>
        <dbReference type="ChEBI" id="CHEBI:15378"/>
        <dbReference type="ChEBI" id="CHEBI:57856"/>
        <dbReference type="ChEBI" id="CHEBI:58641"/>
        <dbReference type="ChEBI" id="CHEBI:59789"/>
        <dbReference type="ChEBI" id="CHEBI:295975"/>
        <dbReference type="EC" id="2.1.1.103"/>
    </reaction>
    <physiologicalReaction direction="left-to-right" evidence="6">
        <dbReference type="Rhea" id="RHEA:25326"/>
    </physiologicalReaction>
</comment>
<evidence type="ECO:0000313" key="8">
    <source>
        <dbReference type="EMBL" id="ORY08419.1"/>
    </source>
</evidence>
<dbReference type="Gene3D" id="3.40.50.150">
    <property type="entry name" value="Vaccinia Virus protein VP39"/>
    <property type="match status" value="1"/>
</dbReference>
<reference evidence="8 9" key="1">
    <citation type="submission" date="2016-07" db="EMBL/GenBank/DDBJ databases">
        <title>Pervasive Adenine N6-methylation of Active Genes in Fungi.</title>
        <authorList>
            <consortium name="DOE Joint Genome Institute"/>
            <person name="Mondo S.J."/>
            <person name="Dannebaum R.O."/>
            <person name="Kuo R.C."/>
            <person name="Labutti K."/>
            <person name="Haridas S."/>
            <person name="Kuo A."/>
            <person name="Salamov A."/>
            <person name="Ahrendt S.R."/>
            <person name="Lipzen A."/>
            <person name="Sullivan W."/>
            <person name="Andreopoulos W.B."/>
            <person name="Clum A."/>
            <person name="Lindquist E."/>
            <person name="Daum C."/>
            <person name="Ramamoorthy G.K."/>
            <person name="Gryganskyi A."/>
            <person name="Culley D."/>
            <person name="Magnuson J.K."/>
            <person name="James T.Y."/>
            <person name="O'Malley M.A."/>
            <person name="Stajich J.E."/>
            <person name="Spatafora J.W."/>
            <person name="Visel A."/>
            <person name="Grigoriev I.V."/>
        </authorList>
    </citation>
    <scope>NUCLEOTIDE SEQUENCE [LARGE SCALE GENOMIC DNA]</scope>
    <source>
        <strain evidence="8 9">CBS 931.73</strain>
    </source>
</reference>
<dbReference type="InterPro" id="IPR029063">
    <property type="entry name" value="SAM-dependent_MTases_sf"/>
</dbReference>
<evidence type="ECO:0000256" key="1">
    <source>
        <dbReference type="ARBA" id="ARBA00004969"/>
    </source>
</evidence>